<reference evidence="1" key="2">
    <citation type="submission" date="2023-06" db="EMBL/GenBank/DDBJ databases">
        <authorList>
            <person name="Ma L."/>
            <person name="Liu K.-W."/>
            <person name="Li Z."/>
            <person name="Hsiao Y.-Y."/>
            <person name="Qi Y."/>
            <person name="Fu T."/>
            <person name="Tang G."/>
            <person name="Zhang D."/>
            <person name="Sun W.-H."/>
            <person name="Liu D.-K."/>
            <person name="Li Y."/>
            <person name="Chen G.-Z."/>
            <person name="Liu X.-D."/>
            <person name="Liao X.-Y."/>
            <person name="Jiang Y.-T."/>
            <person name="Yu X."/>
            <person name="Hao Y."/>
            <person name="Huang J."/>
            <person name="Zhao X.-W."/>
            <person name="Ke S."/>
            <person name="Chen Y.-Y."/>
            <person name="Wu W.-L."/>
            <person name="Hsu J.-L."/>
            <person name="Lin Y.-F."/>
            <person name="Huang M.-D."/>
            <person name="Li C.-Y."/>
            <person name="Huang L."/>
            <person name="Wang Z.-W."/>
            <person name="Zhao X."/>
            <person name="Zhong W.-Y."/>
            <person name="Peng D.-H."/>
            <person name="Ahmad S."/>
            <person name="Lan S."/>
            <person name="Zhang J.-S."/>
            <person name="Tsai W.-C."/>
            <person name="Van De Peer Y."/>
            <person name="Liu Z.-J."/>
        </authorList>
    </citation>
    <scope>NUCLEOTIDE SEQUENCE</scope>
    <source>
        <strain evidence="1">CP</strain>
        <tissue evidence="1">Leaves</tissue>
    </source>
</reference>
<accession>A0AAV9D8L6</accession>
<dbReference type="EMBL" id="JAUJYO010000015">
    <property type="protein sequence ID" value="KAK1297405.1"/>
    <property type="molecule type" value="Genomic_DNA"/>
</dbReference>
<evidence type="ECO:0000313" key="2">
    <source>
        <dbReference type="Proteomes" id="UP001180020"/>
    </source>
</evidence>
<sequence>MDCGSKVERLWNLPSLEILSFVECDALKDMTNLGAASSVRYILFSHQRWIIPPLNVEALKNVVVMDETWLVLSVCPSETELRKYLPKDDDDDAPYWLLVQHFPCVHARAHQQLEAHQKYLQLMEELHCAKIVASRGDRIVWEPNLGERFLVKGGYSWLRCERPGSHLMARIHKEV</sequence>
<evidence type="ECO:0000313" key="1">
    <source>
        <dbReference type="EMBL" id="KAK1297405.1"/>
    </source>
</evidence>
<protein>
    <submittedName>
        <fullName evidence="1">Uncharacterized protein</fullName>
    </submittedName>
</protein>
<organism evidence="1 2">
    <name type="scientific">Acorus calamus</name>
    <name type="common">Sweet flag</name>
    <dbReference type="NCBI Taxonomy" id="4465"/>
    <lineage>
        <taxon>Eukaryota</taxon>
        <taxon>Viridiplantae</taxon>
        <taxon>Streptophyta</taxon>
        <taxon>Embryophyta</taxon>
        <taxon>Tracheophyta</taxon>
        <taxon>Spermatophyta</taxon>
        <taxon>Magnoliopsida</taxon>
        <taxon>Liliopsida</taxon>
        <taxon>Acoraceae</taxon>
        <taxon>Acorus</taxon>
    </lineage>
</organism>
<comment type="caution">
    <text evidence="1">The sequence shown here is derived from an EMBL/GenBank/DDBJ whole genome shotgun (WGS) entry which is preliminary data.</text>
</comment>
<dbReference type="Proteomes" id="UP001180020">
    <property type="component" value="Unassembled WGS sequence"/>
</dbReference>
<keyword evidence="2" id="KW-1185">Reference proteome</keyword>
<reference evidence="1" key="1">
    <citation type="journal article" date="2023" name="Nat. Commun.">
        <title>Diploid and tetraploid genomes of Acorus and the evolution of monocots.</title>
        <authorList>
            <person name="Ma L."/>
            <person name="Liu K.W."/>
            <person name="Li Z."/>
            <person name="Hsiao Y.Y."/>
            <person name="Qi Y."/>
            <person name="Fu T."/>
            <person name="Tang G.D."/>
            <person name="Zhang D."/>
            <person name="Sun W.H."/>
            <person name="Liu D.K."/>
            <person name="Li Y."/>
            <person name="Chen G.Z."/>
            <person name="Liu X.D."/>
            <person name="Liao X.Y."/>
            <person name="Jiang Y.T."/>
            <person name="Yu X."/>
            <person name="Hao Y."/>
            <person name="Huang J."/>
            <person name="Zhao X.W."/>
            <person name="Ke S."/>
            <person name="Chen Y.Y."/>
            <person name="Wu W.L."/>
            <person name="Hsu J.L."/>
            <person name="Lin Y.F."/>
            <person name="Huang M.D."/>
            <person name="Li C.Y."/>
            <person name="Huang L."/>
            <person name="Wang Z.W."/>
            <person name="Zhao X."/>
            <person name="Zhong W.Y."/>
            <person name="Peng D.H."/>
            <person name="Ahmad S."/>
            <person name="Lan S."/>
            <person name="Zhang J.S."/>
            <person name="Tsai W.C."/>
            <person name="Van de Peer Y."/>
            <person name="Liu Z.J."/>
        </authorList>
    </citation>
    <scope>NUCLEOTIDE SEQUENCE</scope>
    <source>
        <strain evidence="1">CP</strain>
    </source>
</reference>
<gene>
    <name evidence="1" type="ORF">QJS10_CPB15g01451</name>
</gene>
<name>A0AAV9D8L6_ACOCL</name>
<dbReference type="AlphaFoldDB" id="A0AAV9D8L6"/>
<proteinExistence type="predicted"/>